<dbReference type="InterPro" id="IPR000858">
    <property type="entry name" value="S_locus_glycoprot_dom"/>
</dbReference>
<keyword evidence="15" id="KW-1185">Reference proteome</keyword>
<dbReference type="GO" id="GO:0004674">
    <property type="term" value="F:protein serine/threonine kinase activity"/>
    <property type="evidence" value="ECO:0007669"/>
    <property type="project" value="UniProtKB-KW"/>
</dbReference>
<evidence type="ECO:0000256" key="11">
    <source>
        <dbReference type="ARBA" id="ARBA00048679"/>
    </source>
</evidence>
<dbReference type="Pfam" id="PF07714">
    <property type="entry name" value="PK_Tyr_Ser-Thr"/>
    <property type="match status" value="1"/>
</dbReference>
<dbReference type="GO" id="GO:0005886">
    <property type="term" value="C:plasma membrane"/>
    <property type="evidence" value="ECO:0007669"/>
    <property type="project" value="TreeGrafter"/>
</dbReference>
<dbReference type="GO" id="GO:0005524">
    <property type="term" value="F:ATP binding"/>
    <property type="evidence" value="ECO:0007669"/>
    <property type="project" value="UniProtKB-KW"/>
</dbReference>
<dbReference type="PANTHER" id="PTHR27002:SF839">
    <property type="entry name" value="NON-SPECIFIC SERINE_THREONINE PROTEIN KINASE"/>
    <property type="match status" value="1"/>
</dbReference>
<dbReference type="SMART" id="SM00473">
    <property type="entry name" value="PAN_AP"/>
    <property type="match status" value="1"/>
</dbReference>
<dbReference type="InterPro" id="IPR021820">
    <property type="entry name" value="S-locus_recpt_kinase_C"/>
</dbReference>
<evidence type="ECO:0000256" key="8">
    <source>
        <dbReference type="ARBA" id="ARBA00023157"/>
    </source>
</evidence>
<name>A0A8X8CHE5_POPTO</name>
<dbReference type="Pfam" id="PF00954">
    <property type="entry name" value="S_locus_glycop"/>
    <property type="match status" value="1"/>
</dbReference>
<dbReference type="EMBL" id="JAAWWB010000022">
    <property type="protein sequence ID" value="KAG6754744.1"/>
    <property type="molecule type" value="Genomic_DNA"/>
</dbReference>
<dbReference type="InterPro" id="IPR003609">
    <property type="entry name" value="Pan_app"/>
</dbReference>
<keyword evidence="9" id="KW-0325">Glycoprotein</keyword>
<dbReference type="PROSITE" id="PS00108">
    <property type="entry name" value="PROTEIN_KINASE_ST"/>
    <property type="match status" value="1"/>
</dbReference>
<gene>
    <name evidence="14" type="ORF">POTOM_040538</name>
</gene>
<feature type="domain" description="Protein kinase" evidence="12">
    <location>
        <begin position="228"/>
        <end position="511"/>
    </location>
</feature>
<protein>
    <recommendedName>
        <fullName evidence="1">non-specific serine/threonine protein kinase</fullName>
        <ecNumber evidence="1">2.7.11.1</ecNumber>
    </recommendedName>
</protein>
<evidence type="ECO:0000256" key="1">
    <source>
        <dbReference type="ARBA" id="ARBA00012513"/>
    </source>
</evidence>
<dbReference type="PROSITE" id="PS50948">
    <property type="entry name" value="PAN"/>
    <property type="match status" value="1"/>
</dbReference>
<comment type="catalytic activity">
    <reaction evidence="11">
        <text>L-seryl-[protein] + ATP = O-phospho-L-seryl-[protein] + ADP + H(+)</text>
        <dbReference type="Rhea" id="RHEA:17989"/>
        <dbReference type="Rhea" id="RHEA-COMP:9863"/>
        <dbReference type="Rhea" id="RHEA-COMP:11604"/>
        <dbReference type="ChEBI" id="CHEBI:15378"/>
        <dbReference type="ChEBI" id="CHEBI:29999"/>
        <dbReference type="ChEBI" id="CHEBI:30616"/>
        <dbReference type="ChEBI" id="CHEBI:83421"/>
        <dbReference type="ChEBI" id="CHEBI:456216"/>
        <dbReference type="EC" id="2.7.11.1"/>
    </reaction>
</comment>
<evidence type="ECO:0000256" key="9">
    <source>
        <dbReference type="ARBA" id="ARBA00023180"/>
    </source>
</evidence>
<dbReference type="InterPro" id="IPR008271">
    <property type="entry name" value="Ser/Thr_kinase_AS"/>
</dbReference>
<keyword evidence="6" id="KW-0418">Kinase</keyword>
<keyword evidence="4" id="KW-0732">Signal</keyword>
<accession>A0A8X8CHE5</accession>
<evidence type="ECO:0000256" key="6">
    <source>
        <dbReference type="ARBA" id="ARBA00022777"/>
    </source>
</evidence>
<dbReference type="PANTHER" id="PTHR27002">
    <property type="entry name" value="RECEPTOR-LIKE SERINE/THREONINE-PROTEIN KINASE SD1-8"/>
    <property type="match status" value="1"/>
</dbReference>
<evidence type="ECO:0000256" key="7">
    <source>
        <dbReference type="ARBA" id="ARBA00022840"/>
    </source>
</evidence>
<evidence type="ECO:0000259" key="12">
    <source>
        <dbReference type="PROSITE" id="PS50011"/>
    </source>
</evidence>
<feature type="domain" description="Apple" evidence="13">
    <location>
        <begin position="132"/>
        <end position="204"/>
    </location>
</feature>
<keyword evidence="2" id="KW-0723">Serine/threonine-protein kinase</keyword>
<dbReference type="PROSITE" id="PS50011">
    <property type="entry name" value="PROTEIN_KINASE_DOM"/>
    <property type="match status" value="1"/>
</dbReference>
<evidence type="ECO:0000259" key="13">
    <source>
        <dbReference type="PROSITE" id="PS50948"/>
    </source>
</evidence>
<evidence type="ECO:0000256" key="5">
    <source>
        <dbReference type="ARBA" id="ARBA00022741"/>
    </source>
</evidence>
<dbReference type="Pfam" id="PF08276">
    <property type="entry name" value="PAN_2"/>
    <property type="match status" value="1"/>
</dbReference>
<keyword evidence="3" id="KW-0808">Transferase</keyword>
<evidence type="ECO:0000256" key="3">
    <source>
        <dbReference type="ARBA" id="ARBA00022679"/>
    </source>
</evidence>
<dbReference type="Pfam" id="PF11883">
    <property type="entry name" value="DUF3403"/>
    <property type="match status" value="1"/>
</dbReference>
<keyword evidence="8" id="KW-1015">Disulfide bond</keyword>
<reference evidence="14" key="1">
    <citation type="journal article" date="2020" name="bioRxiv">
        <title>Hybrid origin of Populus tomentosa Carr. identified through genome sequencing and phylogenomic analysis.</title>
        <authorList>
            <person name="An X."/>
            <person name="Gao K."/>
            <person name="Chen Z."/>
            <person name="Li J."/>
            <person name="Yang X."/>
            <person name="Yang X."/>
            <person name="Zhou J."/>
            <person name="Guo T."/>
            <person name="Zhao T."/>
            <person name="Huang S."/>
            <person name="Miao D."/>
            <person name="Khan W.U."/>
            <person name="Rao P."/>
            <person name="Ye M."/>
            <person name="Lei B."/>
            <person name="Liao W."/>
            <person name="Wang J."/>
            <person name="Ji L."/>
            <person name="Li Y."/>
            <person name="Guo B."/>
            <person name="Mustafa N.S."/>
            <person name="Li S."/>
            <person name="Yun Q."/>
            <person name="Keller S.R."/>
            <person name="Mao J."/>
            <person name="Zhang R."/>
            <person name="Strauss S.H."/>
        </authorList>
    </citation>
    <scope>NUCLEOTIDE SEQUENCE</scope>
    <source>
        <strain evidence="14">GM15</strain>
        <tissue evidence="14">Leaf</tissue>
    </source>
</reference>
<comment type="caution">
    <text evidence="14">The sequence shown here is derived from an EMBL/GenBank/DDBJ whole genome shotgun (WGS) entry which is preliminary data.</text>
</comment>
<dbReference type="EC" id="2.7.11.1" evidence="1"/>
<proteinExistence type="predicted"/>
<comment type="catalytic activity">
    <reaction evidence="10">
        <text>L-threonyl-[protein] + ATP = O-phospho-L-threonyl-[protein] + ADP + H(+)</text>
        <dbReference type="Rhea" id="RHEA:46608"/>
        <dbReference type="Rhea" id="RHEA-COMP:11060"/>
        <dbReference type="Rhea" id="RHEA-COMP:11605"/>
        <dbReference type="ChEBI" id="CHEBI:15378"/>
        <dbReference type="ChEBI" id="CHEBI:30013"/>
        <dbReference type="ChEBI" id="CHEBI:30616"/>
        <dbReference type="ChEBI" id="CHEBI:61977"/>
        <dbReference type="ChEBI" id="CHEBI:456216"/>
        <dbReference type="EC" id="2.7.11.1"/>
    </reaction>
</comment>
<keyword evidence="7" id="KW-0067">ATP-binding</keyword>
<dbReference type="OrthoDB" id="741567at2759"/>
<evidence type="ECO:0000256" key="2">
    <source>
        <dbReference type="ARBA" id="ARBA00022527"/>
    </source>
</evidence>
<evidence type="ECO:0000256" key="4">
    <source>
        <dbReference type="ARBA" id="ARBA00022729"/>
    </source>
</evidence>
<dbReference type="InterPro" id="IPR000719">
    <property type="entry name" value="Prot_kinase_dom"/>
</dbReference>
<dbReference type="InterPro" id="IPR001245">
    <property type="entry name" value="Ser-Thr/Tyr_kinase_cat_dom"/>
</dbReference>
<evidence type="ECO:0000256" key="10">
    <source>
        <dbReference type="ARBA" id="ARBA00047899"/>
    </source>
</evidence>
<dbReference type="FunFam" id="1.10.510.10:FF:000060">
    <property type="entry name" value="G-type lectin S-receptor-like serine/threonine-protein kinase"/>
    <property type="match status" value="1"/>
</dbReference>
<dbReference type="Proteomes" id="UP000886885">
    <property type="component" value="Chromosome 11D"/>
</dbReference>
<dbReference type="GO" id="GO:0048544">
    <property type="term" value="P:recognition of pollen"/>
    <property type="evidence" value="ECO:0007669"/>
    <property type="project" value="InterPro"/>
</dbReference>
<sequence>MPDSVTTAPWPWRSQVGLYKSTFVNDPDEIYWVYTVPDDSYLLRLIVDHPGHVKALTWRESDGQWKEYWQSPQFHCDYYGHCGAYSTCELANRNEFGCACLPGFEPKHPLEWSTRDGSGGCVRKRLHTSSVCQHGEGFVKVENVVLPESSAAVWVDMSKSLADCEVQCKRNCSCSAYAIIAIPGENYGCLTWYKELEDITVMICAIFVVIFRLENGVVFPIELIFILFTLMQLRLQGSQMILGLLANGLEVAIKRLSRSSAQGTEEFKNEVMVIAKLQHRNLVKLLGYYNQDAEQMLIYEYLPNKSLDLFLFHESRRLLLDWRKRFDIIVGIARGILYLHQDSRLRIIHRDLKCSNILLDVEMNAKISDFGMAKIFEGNQTEDRTRRVVGTYGYMSPEYAVLGNFSVKSDVFSFGVMLLEIVSGKKNNRFYQQDPPLTLIGHVWELWREEKALEIVDPSLTELYDPREALKCIHIGLLCVQEDAADRPSMLAVVFMLSSETEIPSPKQPAFLFRKSDKFPDIAIDVEDGQCSVNEVTITEFACR</sequence>
<keyword evidence="5" id="KW-0547">Nucleotide-binding</keyword>
<dbReference type="CDD" id="cd01098">
    <property type="entry name" value="PAN_AP_plant"/>
    <property type="match status" value="1"/>
</dbReference>
<organism evidence="14 15">
    <name type="scientific">Populus tomentosa</name>
    <name type="common">Chinese white poplar</name>
    <dbReference type="NCBI Taxonomy" id="118781"/>
    <lineage>
        <taxon>Eukaryota</taxon>
        <taxon>Viridiplantae</taxon>
        <taxon>Streptophyta</taxon>
        <taxon>Embryophyta</taxon>
        <taxon>Tracheophyta</taxon>
        <taxon>Spermatophyta</taxon>
        <taxon>Magnoliopsida</taxon>
        <taxon>eudicotyledons</taxon>
        <taxon>Gunneridae</taxon>
        <taxon>Pentapetalae</taxon>
        <taxon>rosids</taxon>
        <taxon>fabids</taxon>
        <taxon>Malpighiales</taxon>
        <taxon>Salicaceae</taxon>
        <taxon>Saliceae</taxon>
        <taxon>Populus</taxon>
    </lineage>
</organism>
<dbReference type="AlphaFoldDB" id="A0A8X8CHE5"/>
<dbReference type="SMART" id="SM00220">
    <property type="entry name" value="S_TKc"/>
    <property type="match status" value="1"/>
</dbReference>
<evidence type="ECO:0000313" key="14">
    <source>
        <dbReference type="EMBL" id="KAG6754744.1"/>
    </source>
</evidence>
<evidence type="ECO:0000313" key="15">
    <source>
        <dbReference type="Proteomes" id="UP000886885"/>
    </source>
</evidence>